<feature type="chain" id="PRO_5029784134" evidence="1">
    <location>
        <begin position="21"/>
        <end position="140"/>
    </location>
</feature>
<dbReference type="EMBL" id="JABEZZ010000001">
    <property type="protein sequence ID" value="MBA0579173.1"/>
    <property type="molecule type" value="Genomic_DNA"/>
</dbReference>
<protein>
    <submittedName>
        <fullName evidence="2">Uncharacterized protein</fullName>
    </submittedName>
</protein>
<feature type="non-terminal residue" evidence="2">
    <location>
        <position position="1"/>
    </location>
</feature>
<reference evidence="2 3" key="1">
    <citation type="journal article" date="2019" name="Genome Biol. Evol.">
        <title>Insights into the evolution of the New World diploid cottons (Gossypium, subgenus Houzingenia) based on genome sequencing.</title>
        <authorList>
            <person name="Grover C.E."/>
            <person name="Arick M.A. 2nd"/>
            <person name="Thrash A."/>
            <person name="Conover J.L."/>
            <person name="Sanders W.S."/>
            <person name="Peterson D.G."/>
            <person name="Frelichowski J.E."/>
            <person name="Scheffler J.A."/>
            <person name="Scheffler B.E."/>
            <person name="Wendel J.F."/>
        </authorList>
    </citation>
    <scope>NUCLEOTIDE SEQUENCE [LARGE SCALE GENOMIC DNA]</scope>
    <source>
        <strain evidence="2">8</strain>
        <tissue evidence="2">Leaf</tissue>
    </source>
</reference>
<accession>A0A7J8NQK7</accession>
<keyword evidence="1" id="KW-0732">Signal</keyword>
<dbReference type="Proteomes" id="UP000593578">
    <property type="component" value="Unassembled WGS sequence"/>
</dbReference>
<evidence type="ECO:0000313" key="2">
    <source>
        <dbReference type="EMBL" id="MBA0579173.1"/>
    </source>
</evidence>
<feature type="signal peptide" evidence="1">
    <location>
        <begin position="1"/>
        <end position="20"/>
    </location>
</feature>
<proteinExistence type="predicted"/>
<evidence type="ECO:0000313" key="3">
    <source>
        <dbReference type="Proteomes" id="UP000593578"/>
    </source>
</evidence>
<sequence>NLSCLAIWVCLNSASPKVLSYNTNAAHPSFPECSMAMVFPHNCLTGLCVYCPNGRHQIASICPDFKNECPRCDARAETLIHALKERLTTRTILAFIGLDNRGKEDDARVIWDKAKTLCHGVQIHNLVNKPFLPVTPANKS</sequence>
<name>A0A7J8NQK7_GOSRA</name>
<organism evidence="2 3">
    <name type="scientific">Gossypium raimondii</name>
    <name type="common">Peruvian cotton</name>
    <name type="synonym">Gossypium klotzschianum subsp. raimondii</name>
    <dbReference type="NCBI Taxonomy" id="29730"/>
    <lineage>
        <taxon>Eukaryota</taxon>
        <taxon>Viridiplantae</taxon>
        <taxon>Streptophyta</taxon>
        <taxon>Embryophyta</taxon>
        <taxon>Tracheophyta</taxon>
        <taxon>Spermatophyta</taxon>
        <taxon>Magnoliopsida</taxon>
        <taxon>eudicotyledons</taxon>
        <taxon>Gunneridae</taxon>
        <taxon>Pentapetalae</taxon>
        <taxon>rosids</taxon>
        <taxon>malvids</taxon>
        <taxon>Malvales</taxon>
        <taxon>Malvaceae</taxon>
        <taxon>Malvoideae</taxon>
        <taxon>Gossypium</taxon>
    </lineage>
</organism>
<comment type="caution">
    <text evidence="2">The sequence shown here is derived from an EMBL/GenBank/DDBJ whole genome shotgun (WGS) entry which is preliminary data.</text>
</comment>
<dbReference type="AlphaFoldDB" id="A0A7J8NQK7"/>
<evidence type="ECO:0000256" key="1">
    <source>
        <dbReference type="SAM" id="SignalP"/>
    </source>
</evidence>
<gene>
    <name evidence="2" type="ORF">Gorai_021436</name>
</gene>